<dbReference type="InterPro" id="IPR036259">
    <property type="entry name" value="MFS_trans_sf"/>
</dbReference>
<gene>
    <name evidence="2" type="primary">pcaK_2</name>
    <name evidence="2" type="ORF">NCTC12282_00844</name>
</gene>
<evidence type="ECO:0000313" key="2">
    <source>
        <dbReference type="EMBL" id="VFS45957.1"/>
    </source>
</evidence>
<protein>
    <submittedName>
        <fullName evidence="2">4-hydroxybenzoate transporter PcaK</fullName>
    </submittedName>
</protein>
<dbReference type="EMBL" id="CAADJA010000002">
    <property type="protein sequence ID" value="VFS45957.1"/>
    <property type="molecule type" value="Genomic_DNA"/>
</dbReference>
<keyword evidence="1" id="KW-1133">Transmembrane helix</keyword>
<sequence>MVNGFVAGLADSRTVFFNSEQQINEKSAVKSLFLPAYGFGTLMIWLTLFIGLFSVYLLASWLPLLVRDSGLTISQAVVIGAMFQMGGMVGNFCMGLAMDKWGQHRAIAMTILGEQSGPGCSRSMSQAWRFCVL</sequence>
<feature type="transmembrane region" description="Helical" evidence="1">
    <location>
        <begin position="36"/>
        <end position="59"/>
    </location>
</feature>
<organism evidence="2 3">
    <name type="scientific">Budvicia aquatica</name>
    <dbReference type="NCBI Taxonomy" id="82979"/>
    <lineage>
        <taxon>Bacteria</taxon>
        <taxon>Pseudomonadati</taxon>
        <taxon>Pseudomonadota</taxon>
        <taxon>Gammaproteobacteria</taxon>
        <taxon>Enterobacterales</taxon>
        <taxon>Budviciaceae</taxon>
        <taxon>Budvicia</taxon>
    </lineage>
</organism>
<reference evidence="2 3" key="1">
    <citation type="submission" date="2019-03" db="EMBL/GenBank/DDBJ databases">
        <authorList>
            <consortium name="Pathogen Informatics"/>
        </authorList>
    </citation>
    <scope>NUCLEOTIDE SEQUENCE [LARGE SCALE GENOMIC DNA]</scope>
    <source>
        <strain evidence="2 3">NCTC12282</strain>
    </source>
</reference>
<evidence type="ECO:0000313" key="3">
    <source>
        <dbReference type="Proteomes" id="UP000373449"/>
    </source>
</evidence>
<evidence type="ECO:0000256" key="1">
    <source>
        <dbReference type="SAM" id="Phobius"/>
    </source>
</evidence>
<feature type="transmembrane region" description="Helical" evidence="1">
    <location>
        <begin position="71"/>
        <end position="97"/>
    </location>
</feature>
<dbReference type="Proteomes" id="UP000373449">
    <property type="component" value="Unassembled WGS sequence"/>
</dbReference>
<name>A0A484ZBV1_9GAMM</name>
<dbReference type="Gene3D" id="1.20.1250.20">
    <property type="entry name" value="MFS general substrate transporter like domains"/>
    <property type="match status" value="1"/>
</dbReference>
<accession>A0A484ZBV1</accession>
<proteinExistence type="predicted"/>
<keyword evidence="1" id="KW-0812">Transmembrane</keyword>
<keyword evidence="1" id="KW-0472">Membrane</keyword>
<dbReference type="SUPFAM" id="SSF103473">
    <property type="entry name" value="MFS general substrate transporter"/>
    <property type="match status" value="1"/>
</dbReference>
<dbReference type="AlphaFoldDB" id="A0A484ZBV1"/>